<feature type="transmembrane region" description="Helical" evidence="2">
    <location>
        <begin position="16"/>
        <end position="38"/>
    </location>
</feature>
<keyword evidence="2" id="KW-0472">Membrane</keyword>
<reference evidence="3 4" key="1">
    <citation type="submission" date="2017-02" db="EMBL/GenBank/DDBJ databases">
        <title>Draft genome sequence of Moraxella lincolnii CCUG 9405T type strain.</title>
        <authorList>
            <person name="Salva-Serra F."/>
            <person name="Engstrom-Jakobsson H."/>
            <person name="Thorell K."/>
            <person name="Jaen-Luchoro D."/>
            <person name="Gonzales-Siles L."/>
            <person name="Karlsson R."/>
            <person name="Yazdan S."/>
            <person name="Boulund F."/>
            <person name="Johnning A."/>
            <person name="Engstrand L."/>
            <person name="Kristiansson E."/>
            <person name="Moore E."/>
        </authorList>
    </citation>
    <scope>NUCLEOTIDE SEQUENCE [LARGE SCALE GENOMIC DNA]</scope>
    <source>
        <strain evidence="3 4">CCUG 9405</strain>
    </source>
</reference>
<protein>
    <submittedName>
        <fullName evidence="3">Uncharacterized protein</fullName>
    </submittedName>
</protein>
<comment type="caution">
    <text evidence="3">The sequence shown here is derived from an EMBL/GenBank/DDBJ whole genome shotgun (WGS) entry which is preliminary data.</text>
</comment>
<dbReference type="OrthoDB" id="6660698at2"/>
<accession>A0A1T0CBK6</accession>
<keyword evidence="2" id="KW-0812">Transmembrane</keyword>
<dbReference type="AlphaFoldDB" id="A0A1T0CBK6"/>
<organism evidence="3 4">
    <name type="scientific">Lwoffella lincolnii</name>
    <dbReference type="NCBI Taxonomy" id="90241"/>
    <lineage>
        <taxon>Bacteria</taxon>
        <taxon>Pseudomonadati</taxon>
        <taxon>Pseudomonadota</taxon>
        <taxon>Gammaproteobacteria</taxon>
        <taxon>Moraxellales</taxon>
        <taxon>Moraxellaceae</taxon>
        <taxon>Lwoffella</taxon>
    </lineage>
</organism>
<keyword evidence="2" id="KW-1133">Transmembrane helix</keyword>
<sequence>MAETHHEVANNPIKEISYALIGTLLFLAMVLWIAIAAYMRPAGDHHTAVTLASTTDVATELAETTPSDVASDVAVADRHEVNTDASAQLDNATIIDESDSINNDAPDDATATTEAPIAEPTAQ</sequence>
<dbReference type="RefSeq" id="WP_078308159.1">
    <property type="nucleotide sequence ID" value="NZ_MUYT01000014.1"/>
</dbReference>
<gene>
    <name evidence="3" type="ORF">B0682_08185</name>
</gene>
<feature type="compositionally biased region" description="Low complexity" evidence="1">
    <location>
        <begin position="101"/>
        <end position="123"/>
    </location>
</feature>
<dbReference type="Proteomes" id="UP000191094">
    <property type="component" value="Unassembled WGS sequence"/>
</dbReference>
<dbReference type="EMBL" id="MUYT01000014">
    <property type="protein sequence ID" value="OOS19714.1"/>
    <property type="molecule type" value="Genomic_DNA"/>
</dbReference>
<feature type="region of interest" description="Disordered" evidence="1">
    <location>
        <begin position="81"/>
        <end position="123"/>
    </location>
</feature>
<evidence type="ECO:0000313" key="3">
    <source>
        <dbReference type="EMBL" id="OOS19714.1"/>
    </source>
</evidence>
<evidence type="ECO:0000256" key="1">
    <source>
        <dbReference type="SAM" id="MobiDB-lite"/>
    </source>
</evidence>
<name>A0A1T0CBK6_9GAMM</name>
<evidence type="ECO:0000313" key="4">
    <source>
        <dbReference type="Proteomes" id="UP000191094"/>
    </source>
</evidence>
<keyword evidence="4" id="KW-1185">Reference proteome</keyword>
<evidence type="ECO:0000256" key="2">
    <source>
        <dbReference type="SAM" id="Phobius"/>
    </source>
</evidence>
<proteinExistence type="predicted"/>